<dbReference type="SUPFAM" id="SSF50998">
    <property type="entry name" value="Quinoprotein alcohol dehydrogenase-like"/>
    <property type="match status" value="1"/>
</dbReference>
<dbReference type="OMA" id="FFWNREK"/>
<dbReference type="InterPro" id="IPR018391">
    <property type="entry name" value="PQQ_b-propeller_rpt"/>
</dbReference>
<evidence type="ECO:0000256" key="5">
    <source>
        <dbReference type="ARBA" id="ARBA00022553"/>
    </source>
</evidence>
<keyword evidence="14 20" id="KW-1133">Transmembrane helix</keyword>
<dbReference type="GO" id="GO:0005783">
    <property type="term" value="C:endoplasmic reticulum"/>
    <property type="evidence" value="ECO:0000318"/>
    <property type="project" value="GO_Central"/>
</dbReference>
<keyword evidence="10" id="KW-0418">Kinase</keyword>
<evidence type="ECO:0000256" key="9">
    <source>
        <dbReference type="ARBA" id="ARBA00022741"/>
    </source>
</evidence>
<evidence type="ECO:0000256" key="1">
    <source>
        <dbReference type="ARBA" id="ARBA00001946"/>
    </source>
</evidence>
<feature type="transmembrane region" description="Helical" evidence="20">
    <location>
        <begin position="442"/>
        <end position="462"/>
    </location>
</feature>
<evidence type="ECO:0000256" key="17">
    <source>
        <dbReference type="ARBA" id="ARBA00047899"/>
    </source>
</evidence>
<keyword evidence="24" id="KW-1185">Reference proteome</keyword>
<dbReference type="GO" id="GO:0080090">
    <property type="term" value="P:regulation of primary metabolic process"/>
    <property type="evidence" value="ECO:0007669"/>
    <property type="project" value="UniProtKB-ARBA"/>
</dbReference>
<evidence type="ECO:0000256" key="20">
    <source>
        <dbReference type="SAM" id="Phobius"/>
    </source>
</evidence>
<evidence type="ECO:0000313" key="23">
    <source>
        <dbReference type="EnsemblMetazoa" id="XP_030840264"/>
    </source>
</evidence>
<comment type="catalytic activity">
    <reaction evidence="17">
        <text>L-threonyl-[protein] + ATP = O-phospho-L-threonyl-[protein] + ADP + H(+)</text>
        <dbReference type="Rhea" id="RHEA:46608"/>
        <dbReference type="Rhea" id="RHEA-COMP:11060"/>
        <dbReference type="Rhea" id="RHEA-COMP:11605"/>
        <dbReference type="ChEBI" id="CHEBI:15378"/>
        <dbReference type="ChEBI" id="CHEBI:30013"/>
        <dbReference type="ChEBI" id="CHEBI:30616"/>
        <dbReference type="ChEBI" id="CHEBI:61977"/>
        <dbReference type="ChEBI" id="CHEBI:456216"/>
        <dbReference type="EC" id="2.7.11.1"/>
    </reaction>
</comment>
<keyword evidence="11" id="KW-0378">Hydrolase</keyword>
<evidence type="ECO:0000256" key="15">
    <source>
        <dbReference type="ARBA" id="ARBA00023136"/>
    </source>
</evidence>
<dbReference type="PROSITE" id="PS51392">
    <property type="entry name" value="KEN"/>
    <property type="match status" value="1"/>
</dbReference>
<evidence type="ECO:0000256" key="3">
    <source>
        <dbReference type="ARBA" id="ARBA00012513"/>
    </source>
</evidence>
<evidence type="ECO:0000256" key="2">
    <source>
        <dbReference type="ARBA" id="ARBA00004115"/>
    </source>
</evidence>
<evidence type="ECO:0000256" key="6">
    <source>
        <dbReference type="ARBA" id="ARBA00022679"/>
    </source>
</evidence>
<evidence type="ECO:0000256" key="13">
    <source>
        <dbReference type="ARBA" id="ARBA00022840"/>
    </source>
</evidence>
<evidence type="ECO:0000259" key="21">
    <source>
        <dbReference type="PROSITE" id="PS50011"/>
    </source>
</evidence>
<dbReference type="GO" id="GO:0010468">
    <property type="term" value="P:regulation of gene expression"/>
    <property type="evidence" value="ECO:0007669"/>
    <property type="project" value="UniProtKB-ARBA"/>
</dbReference>
<dbReference type="Gene3D" id="3.30.200.20">
    <property type="entry name" value="Phosphorylase Kinase, domain 1"/>
    <property type="match status" value="1"/>
</dbReference>
<dbReference type="GO" id="GO:0005789">
    <property type="term" value="C:endoplasmic reticulum membrane"/>
    <property type="evidence" value="ECO:0007669"/>
    <property type="project" value="UniProtKB-SubCell"/>
</dbReference>
<comment type="subcellular location">
    <subcellularLocation>
        <location evidence="2">Endoplasmic reticulum membrane</location>
        <topology evidence="2">Single-pass type I membrane protein</topology>
    </subcellularLocation>
</comment>
<accession>A0A7M7NW83</accession>
<dbReference type="PROSITE" id="PS50011">
    <property type="entry name" value="PROTEIN_KINASE_DOM"/>
    <property type="match status" value="1"/>
</dbReference>
<dbReference type="InterPro" id="IPR038357">
    <property type="entry name" value="KEN_sf"/>
</dbReference>
<dbReference type="OrthoDB" id="63989at2759"/>
<dbReference type="SMART" id="SM00220">
    <property type="entry name" value="S_TKc"/>
    <property type="match status" value="1"/>
</dbReference>
<dbReference type="InterPro" id="IPR011009">
    <property type="entry name" value="Kinase-like_dom_sf"/>
</dbReference>
<feature type="domain" description="Protein kinase" evidence="21">
    <location>
        <begin position="513"/>
        <end position="768"/>
    </location>
</feature>
<dbReference type="FunFam" id="1.10.510.10:FF:002167">
    <property type="entry name" value="Serine/threonine-protein kinase/endoribonuclease ire-1"/>
    <property type="match status" value="1"/>
</dbReference>
<dbReference type="Gene3D" id="1.10.510.10">
    <property type="entry name" value="Transferase(Phosphotransferase) domain 1"/>
    <property type="match status" value="1"/>
</dbReference>
<dbReference type="InterPro" id="IPR045133">
    <property type="entry name" value="IRE1/2-like"/>
</dbReference>
<feature type="region of interest" description="Disordered" evidence="19">
    <location>
        <begin position="403"/>
        <end position="425"/>
    </location>
</feature>
<dbReference type="EC" id="2.7.11.1" evidence="3"/>
<evidence type="ECO:0000256" key="4">
    <source>
        <dbReference type="ARBA" id="ARBA00022527"/>
    </source>
</evidence>
<dbReference type="KEGG" id="spu:105442135"/>
<reference evidence="23" key="2">
    <citation type="submission" date="2021-01" db="UniProtKB">
        <authorList>
            <consortium name="EnsemblMetazoa"/>
        </authorList>
    </citation>
    <scope>IDENTIFICATION</scope>
</reference>
<dbReference type="GO" id="GO:0004521">
    <property type="term" value="F:RNA endonuclease activity"/>
    <property type="evidence" value="ECO:0000318"/>
    <property type="project" value="GO_Central"/>
</dbReference>
<protein>
    <recommendedName>
        <fullName evidence="3">non-specific serine/threonine protein kinase</fullName>
        <ecNumber evidence="3">2.7.11.1</ecNumber>
    </recommendedName>
</protein>
<comment type="catalytic activity">
    <reaction evidence="18">
        <text>L-seryl-[protein] + ATP = O-phospho-L-seryl-[protein] + ADP + H(+)</text>
        <dbReference type="Rhea" id="RHEA:17989"/>
        <dbReference type="Rhea" id="RHEA-COMP:9863"/>
        <dbReference type="Rhea" id="RHEA-COMP:11604"/>
        <dbReference type="ChEBI" id="CHEBI:15378"/>
        <dbReference type="ChEBI" id="CHEBI:29999"/>
        <dbReference type="ChEBI" id="CHEBI:30616"/>
        <dbReference type="ChEBI" id="CHEBI:83421"/>
        <dbReference type="ChEBI" id="CHEBI:456216"/>
        <dbReference type="EC" id="2.7.11.1"/>
    </reaction>
</comment>
<keyword evidence="8" id="KW-0732">Signal</keyword>
<keyword evidence="15 20" id="KW-0472">Membrane</keyword>
<dbReference type="InterPro" id="IPR008271">
    <property type="entry name" value="Ser/Thr_kinase_AS"/>
</dbReference>
<dbReference type="GO" id="GO:0005524">
    <property type="term" value="F:ATP binding"/>
    <property type="evidence" value="ECO:0007669"/>
    <property type="project" value="UniProtKB-KW"/>
</dbReference>
<dbReference type="GeneID" id="105442135"/>
<evidence type="ECO:0000256" key="11">
    <source>
        <dbReference type="ARBA" id="ARBA00022801"/>
    </source>
</evidence>
<evidence type="ECO:0000259" key="22">
    <source>
        <dbReference type="PROSITE" id="PS51392"/>
    </source>
</evidence>
<dbReference type="GO" id="GO:0036498">
    <property type="term" value="P:IRE1-mediated unfolded protein response"/>
    <property type="evidence" value="ECO:0000318"/>
    <property type="project" value="GO_Central"/>
</dbReference>
<feature type="compositionally biased region" description="Low complexity" evidence="19">
    <location>
        <begin position="472"/>
        <end position="482"/>
    </location>
</feature>
<keyword evidence="13" id="KW-0067">ATP-binding</keyword>
<evidence type="ECO:0000256" key="12">
    <source>
        <dbReference type="ARBA" id="ARBA00022824"/>
    </source>
</evidence>
<dbReference type="RefSeq" id="XP_030840264.1">
    <property type="nucleotide sequence ID" value="XM_030984404.1"/>
</dbReference>
<dbReference type="EnsemblMetazoa" id="XM_030984404">
    <property type="protein sequence ID" value="XP_030840264"/>
    <property type="gene ID" value="LOC105442135"/>
</dbReference>
<feature type="domain" description="KEN" evidence="22">
    <location>
        <begin position="771"/>
        <end position="899"/>
    </location>
</feature>
<dbReference type="GO" id="GO:0016787">
    <property type="term" value="F:hydrolase activity"/>
    <property type="evidence" value="ECO:0007669"/>
    <property type="project" value="UniProtKB-KW"/>
</dbReference>
<dbReference type="FunFam" id="1.20.1440.180:FF:000001">
    <property type="entry name" value="Serine/threonine-protein kinase/endoribonuclease IRE1"/>
    <property type="match status" value="1"/>
</dbReference>
<dbReference type="AlphaFoldDB" id="A0A7M7NW83"/>
<keyword evidence="9" id="KW-0547">Nucleotide-binding</keyword>
<feature type="compositionally biased region" description="Basic and acidic residues" evidence="19">
    <location>
        <begin position="409"/>
        <end position="421"/>
    </location>
</feature>
<dbReference type="PANTHER" id="PTHR13954">
    <property type="entry name" value="IRE1-RELATED"/>
    <property type="match status" value="1"/>
</dbReference>
<dbReference type="FunFam" id="3.30.200.20:FF:000077">
    <property type="entry name" value="Putative Serine/threonine-protein kinase/endoribonuclease IRE1"/>
    <property type="match status" value="1"/>
</dbReference>
<dbReference type="Gene3D" id="2.130.10.10">
    <property type="entry name" value="YVTN repeat-like/Quinoprotein amine dehydrogenase"/>
    <property type="match status" value="1"/>
</dbReference>
<dbReference type="SMART" id="SM00564">
    <property type="entry name" value="PQQ"/>
    <property type="match status" value="4"/>
</dbReference>
<keyword evidence="7 20" id="KW-0812">Transmembrane</keyword>
<dbReference type="SMART" id="SM00580">
    <property type="entry name" value="PUG"/>
    <property type="match status" value="1"/>
</dbReference>
<evidence type="ECO:0000256" key="8">
    <source>
        <dbReference type="ARBA" id="ARBA00022729"/>
    </source>
</evidence>
<name>A0A7M7NW83_STRPU</name>
<feature type="region of interest" description="Disordered" evidence="19">
    <location>
        <begin position="336"/>
        <end position="358"/>
    </location>
</feature>
<sequence length="926" mass="102804">MRHDIIMNEFGMILFIVLVILYMSFCLVDAKQEGKTKGDAGGPLSIPYTGHDGLLLVSTLDGSMHALNQRTGRTIWTLKEDPVVKMAVDNPDGFTFLPDPTDGTLYVLGPGGDGLKKLPLTIPSIVSSSPFRGPDNMLYTGRKADTWIAVDVNSGHKKQTLTTESSQSSCPLTSSSTLFLGRTEFTVTMFDSTNSNKIWNVTFADYSSHVSSDQSNYDLRHFSSIADGQMVTLDKKTGEMLWVTSHSSPVVAMYRLLGEGLHKVAHTAVSPNTLGHLLDGGEYPTWRNQLLGYTKHTKLVPTLYIGDYPSGLLALPALVEEETVPIISRGWSPPLLEGPGFDGTTPPNDRDKPPMNPLSDGNNIQGLILLGYHELPANSIMIRPTAPVSLEDLSNVITATPIPLPHLSKPSEPRPFPEKVPPEPGLNPGPSPALWWVNRSEAVFMGGIFTLLAGLALILYFLPKPLVVVSSSPSESSQHSGTGSTGGKRDVSVTPRGDDYVPEGFVKVGKILFNPKQVLGQGCEGTFVFKGRFDNRDIAVKRILPECFSFADREVDLLRESDEHPNVIRYFCTESDLQFRFIALELCTATLQEFVHDRGRFHMLKPLDILFQSSSGLAHLHSLNIVHRDIKPHNVLISQPNQHGKVKAMISDFGLCKKLSAGRMSFSRRSGVAGTDGWIAPEMLTGQDRTTTAIDIFSLGCVFYYVLSNGKHPFGDSLHRQANIISGEYSLDLLPPDDEIAHQLITQMVDPYFDTRPEANAILRHPFFWYPEKQLAFFQDVSDRIEKEPLDCPLLVALETGAQNVVRGDWRNNITEELQTDLRKFRAYRGHSVRDLLRAMRNKKHHFRELPEEVKASLGKVPDQFVKYFTSRFPLLLLHVYDALSLCREEPVLSKYYYNSSKKDVHTAAAMSEGDHIQGVHSNPSQ</sequence>
<keyword evidence="5" id="KW-0597">Phosphoprotein</keyword>
<dbReference type="PROSITE" id="PS00108">
    <property type="entry name" value="PROTEIN_KINASE_ST"/>
    <property type="match status" value="1"/>
</dbReference>
<evidence type="ECO:0000256" key="19">
    <source>
        <dbReference type="SAM" id="MobiDB-lite"/>
    </source>
</evidence>
<dbReference type="Gene3D" id="1.20.1440.180">
    <property type="entry name" value="KEN domain"/>
    <property type="match status" value="1"/>
</dbReference>
<evidence type="ECO:0000256" key="18">
    <source>
        <dbReference type="ARBA" id="ARBA00048679"/>
    </source>
</evidence>
<dbReference type="InterPro" id="IPR002372">
    <property type="entry name" value="PQQ_rpt_dom"/>
</dbReference>
<dbReference type="Pfam" id="PF00069">
    <property type="entry name" value="Pkinase"/>
    <property type="match status" value="1"/>
</dbReference>
<feature type="region of interest" description="Disordered" evidence="19">
    <location>
        <begin position="472"/>
        <end position="495"/>
    </location>
</feature>
<feature type="transmembrane region" description="Helical" evidence="20">
    <location>
        <begin position="6"/>
        <end position="28"/>
    </location>
</feature>
<dbReference type="GO" id="GO:0006397">
    <property type="term" value="P:mRNA processing"/>
    <property type="evidence" value="ECO:0007669"/>
    <property type="project" value="InterPro"/>
</dbReference>
<evidence type="ECO:0000256" key="7">
    <source>
        <dbReference type="ARBA" id="ARBA00022692"/>
    </source>
</evidence>
<dbReference type="InParanoid" id="A0A7M7NW83"/>
<dbReference type="CDD" id="cd13982">
    <property type="entry name" value="STKc_IRE1"/>
    <property type="match status" value="1"/>
</dbReference>
<dbReference type="InterPro" id="IPR000719">
    <property type="entry name" value="Prot_kinase_dom"/>
</dbReference>
<dbReference type="GO" id="GO:0004674">
    <property type="term" value="F:protein serine/threonine kinase activity"/>
    <property type="evidence" value="ECO:0000318"/>
    <property type="project" value="GO_Central"/>
</dbReference>
<comment type="cofactor">
    <cofactor evidence="1">
        <name>Mg(2+)</name>
        <dbReference type="ChEBI" id="CHEBI:18420"/>
    </cofactor>
</comment>
<dbReference type="Proteomes" id="UP000007110">
    <property type="component" value="Unassembled WGS sequence"/>
</dbReference>
<keyword evidence="16" id="KW-0511">Multifunctional enzyme</keyword>
<keyword evidence="4" id="KW-0723">Serine/threonine-protein kinase</keyword>
<evidence type="ECO:0000313" key="24">
    <source>
        <dbReference type="Proteomes" id="UP000007110"/>
    </source>
</evidence>
<evidence type="ECO:0000256" key="16">
    <source>
        <dbReference type="ARBA" id="ARBA00023268"/>
    </source>
</evidence>
<dbReference type="InterPro" id="IPR015943">
    <property type="entry name" value="WD40/YVTN_repeat-like_dom_sf"/>
</dbReference>
<dbReference type="PANTHER" id="PTHR13954:SF6">
    <property type="entry name" value="NON-SPECIFIC SERINE_THREONINE PROTEIN KINASE"/>
    <property type="match status" value="1"/>
</dbReference>
<evidence type="ECO:0000256" key="14">
    <source>
        <dbReference type="ARBA" id="ARBA00022989"/>
    </source>
</evidence>
<keyword evidence="6" id="KW-0808">Transferase</keyword>
<reference evidence="24" key="1">
    <citation type="submission" date="2015-02" db="EMBL/GenBank/DDBJ databases">
        <title>Genome sequencing for Strongylocentrotus purpuratus.</title>
        <authorList>
            <person name="Murali S."/>
            <person name="Liu Y."/>
            <person name="Vee V."/>
            <person name="English A."/>
            <person name="Wang M."/>
            <person name="Skinner E."/>
            <person name="Han Y."/>
            <person name="Muzny D.M."/>
            <person name="Worley K.C."/>
            <person name="Gibbs R.A."/>
        </authorList>
    </citation>
    <scope>NUCLEOTIDE SEQUENCE</scope>
</reference>
<dbReference type="Pfam" id="PF13360">
    <property type="entry name" value="PQQ_2"/>
    <property type="match status" value="1"/>
</dbReference>
<dbReference type="GO" id="GO:0070059">
    <property type="term" value="P:intrinsic apoptotic signaling pathway in response to endoplasmic reticulum stress"/>
    <property type="evidence" value="ECO:0000318"/>
    <property type="project" value="GO_Central"/>
</dbReference>
<evidence type="ECO:0000256" key="10">
    <source>
        <dbReference type="ARBA" id="ARBA00022777"/>
    </source>
</evidence>
<dbReference type="InterPro" id="IPR010513">
    <property type="entry name" value="KEN_dom"/>
</dbReference>
<proteinExistence type="predicted"/>
<dbReference type="CDD" id="cd09769">
    <property type="entry name" value="Luminal_IRE1"/>
    <property type="match status" value="1"/>
</dbReference>
<dbReference type="Pfam" id="PF06479">
    <property type="entry name" value="Ribonuc_2-5A"/>
    <property type="match status" value="1"/>
</dbReference>
<dbReference type="SUPFAM" id="SSF56112">
    <property type="entry name" value="Protein kinase-like (PK-like)"/>
    <property type="match status" value="1"/>
</dbReference>
<dbReference type="CDD" id="cd10422">
    <property type="entry name" value="RNase_Ire1"/>
    <property type="match status" value="1"/>
</dbReference>
<dbReference type="GO" id="GO:0051082">
    <property type="term" value="F:unfolded protein binding"/>
    <property type="evidence" value="ECO:0000318"/>
    <property type="project" value="GO_Central"/>
</dbReference>
<organism evidence="23 24">
    <name type="scientific">Strongylocentrotus purpuratus</name>
    <name type="common">Purple sea urchin</name>
    <dbReference type="NCBI Taxonomy" id="7668"/>
    <lineage>
        <taxon>Eukaryota</taxon>
        <taxon>Metazoa</taxon>
        <taxon>Echinodermata</taxon>
        <taxon>Eleutherozoa</taxon>
        <taxon>Echinozoa</taxon>
        <taxon>Echinoidea</taxon>
        <taxon>Euechinoidea</taxon>
        <taxon>Echinacea</taxon>
        <taxon>Camarodonta</taxon>
        <taxon>Echinidea</taxon>
        <taxon>Strongylocentrotidae</taxon>
        <taxon>Strongylocentrotus</taxon>
    </lineage>
</organism>
<keyword evidence="12" id="KW-0256">Endoplasmic reticulum</keyword>
<dbReference type="InterPro" id="IPR011047">
    <property type="entry name" value="Quinoprotein_ADH-like_sf"/>
</dbReference>